<feature type="chain" id="PRO_5013254325" evidence="1">
    <location>
        <begin position="19"/>
        <end position="216"/>
    </location>
</feature>
<dbReference type="AlphaFoldDB" id="A0A1Y1X5X3"/>
<accession>A0A1Y1X5X3</accession>
<evidence type="ECO:0000256" key="1">
    <source>
        <dbReference type="SAM" id="SignalP"/>
    </source>
</evidence>
<name>A0A1Y1X5X3_9FUNG</name>
<evidence type="ECO:0000313" key="2">
    <source>
        <dbReference type="EMBL" id="ORX81210.1"/>
    </source>
</evidence>
<reference evidence="2 3" key="2">
    <citation type="submission" date="2016-08" db="EMBL/GenBank/DDBJ databases">
        <title>Pervasive Adenine N6-methylation of Active Genes in Fungi.</title>
        <authorList>
            <consortium name="DOE Joint Genome Institute"/>
            <person name="Mondo S.J."/>
            <person name="Dannebaum R.O."/>
            <person name="Kuo R.C."/>
            <person name="Labutti K."/>
            <person name="Haridas S."/>
            <person name="Kuo A."/>
            <person name="Salamov A."/>
            <person name="Ahrendt S.R."/>
            <person name="Lipzen A."/>
            <person name="Sullivan W."/>
            <person name="Andreopoulos W.B."/>
            <person name="Clum A."/>
            <person name="Lindquist E."/>
            <person name="Daum C."/>
            <person name="Ramamoorthy G.K."/>
            <person name="Gryganskyi A."/>
            <person name="Culley D."/>
            <person name="Magnuson J.K."/>
            <person name="James T.Y."/>
            <person name="O'Malley M.A."/>
            <person name="Stajich J.E."/>
            <person name="Spatafora J.W."/>
            <person name="Visel A."/>
            <person name="Grigoriev I.V."/>
        </authorList>
    </citation>
    <scope>NUCLEOTIDE SEQUENCE [LARGE SCALE GENOMIC DNA]</scope>
    <source>
        <strain evidence="2 3">S4</strain>
    </source>
</reference>
<proteinExistence type="predicted"/>
<dbReference type="EMBL" id="MCFG01000124">
    <property type="protein sequence ID" value="ORX81210.1"/>
    <property type="molecule type" value="Genomic_DNA"/>
</dbReference>
<comment type="caution">
    <text evidence="2">The sequence shown here is derived from an EMBL/GenBank/DDBJ whole genome shotgun (WGS) entry which is preliminary data.</text>
</comment>
<evidence type="ECO:0000313" key="3">
    <source>
        <dbReference type="Proteomes" id="UP000193944"/>
    </source>
</evidence>
<gene>
    <name evidence="2" type="ORF">BCR32DRAFT_268424</name>
</gene>
<organism evidence="2 3">
    <name type="scientific">Anaeromyces robustus</name>
    <dbReference type="NCBI Taxonomy" id="1754192"/>
    <lineage>
        <taxon>Eukaryota</taxon>
        <taxon>Fungi</taxon>
        <taxon>Fungi incertae sedis</taxon>
        <taxon>Chytridiomycota</taxon>
        <taxon>Chytridiomycota incertae sedis</taxon>
        <taxon>Neocallimastigomycetes</taxon>
        <taxon>Neocallimastigales</taxon>
        <taxon>Neocallimastigaceae</taxon>
        <taxon>Anaeromyces</taxon>
    </lineage>
</organism>
<dbReference type="Proteomes" id="UP000193944">
    <property type="component" value="Unassembled WGS sequence"/>
</dbReference>
<sequence>MNFKIIFILPCLFGFSLAGLASSITNTTEYMLLPKYKLEDVKKLPIINCKEDSDCPNYSKGCVFDIEVDLGVCDINVYCNKFNGCVALLSTFDSSKSSNLIIDSFQTEKDTKPKNLPLCKTNENCFSNICSNGVCIVDDADPIYNCIIAEYGVHQSKVTCGKAANQLCYDHEDCISNQCFDVCDSDYYNNNHSGSISESTLSKAVLVFLLILSMIF</sequence>
<dbReference type="OrthoDB" id="2131584at2759"/>
<keyword evidence="1" id="KW-0732">Signal</keyword>
<keyword evidence="3" id="KW-1185">Reference proteome</keyword>
<protein>
    <submittedName>
        <fullName evidence="2">Uncharacterized protein</fullName>
    </submittedName>
</protein>
<reference evidence="2 3" key="1">
    <citation type="submission" date="2016-08" db="EMBL/GenBank/DDBJ databases">
        <title>A Parts List for Fungal Cellulosomes Revealed by Comparative Genomics.</title>
        <authorList>
            <consortium name="DOE Joint Genome Institute"/>
            <person name="Haitjema C.H."/>
            <person name="Gilmore S.P."/>
            <person name="Henske J.K."/>
            <person name="Solomon K.V."/>
            <person name="De Groot R."/>
            <person name="Kuo A."/>
            <person name="Mondo S.J."/>
            <person name="Salamov A.A."/>
            <person name="Labutti K."/>
            <person name="Zhao Z."/>
            <person name="Chiniquy J."/>
            <person name="Barry K."/>
            <person name="Brewer H.M."/>
            <person name="Purvine S.O."/>
            <person name="Wright A.T."/>
            <person name="Boxma B."/>
            <person name="Van Alen T."/>
            <person name="Hackstein J.H."/>
            <person name="Baker S.E."/>
            <person name="Grigoriev I.V."/>
            <person name="O'Malley M.A."/>
        </authorList>
    </citation>
    <scope>NUCLEOTIDE SEQUENCE [LARGE SCALE GENOMIC DNA]</scope>
    <source>
        <strain evidence="2 3">S4</strain>
    </source>
</reference>
<feature type="signal peptide" evidence="1">
    <location>
        <begin position="1"/>
        <end position="18"/>
    </location>
</feature>